<reference evidence="1 2" key="1">
    <citation type="submission" date="2016-03" db="EMBL/GenBank/DDBJ databases">
        <authorList>
            <person name="Ploux O."/>
        </authorList>
    </citation>
    <scope>NUCLEOTIDE SEQUENCE [LARGE SCALE GENOMIC DNA]</scope>
    <source>
        <strain evidence="1 2">URUG2</strain>
    </source>
</reference>
<dbReference type="OrthoDB" id="62952at2759"/>
<dbReference type="Proteomes" id="UP000225277">
    <property type="component" value="Unassembled WGS sequence"/>
</dbReference>
<dbReference type="AlphaFoldDB" id="A0A2D3VAY6"/>
<dbReference type="GeneID" id="35604897"/>
<dbReference type="InterPro" id="IPR038883">
    <property type="entry name" value="AN11006-like"/>
</dbReference>
<evidence type="ECO:0000313" key="2">
    <source>
        <dbReference type="Proteomes" id="UP000225277"/>
    </source>
</evidence>
<dbReference type="EMBL" id="FJUY01000019">
    <property type="protein sequence ID" value="CZT24120.1"/>
    <property type="molecule type" value="Genomic_DNA"/>
</dbReference>
<evidence type="ECO:0000313" key="1">
    <source>
        <dbReference type="EMBL" id="CZT24120.1"/>
    </source>
</evidence>
<proteinExistence type="predicted"/>
<dbReference type="PANTHER" id="PTHR42085">
    <property type="entry name" value="F-BOX DOMAIN-CONTAINING PROTEIN"/>
    <property type="match status" value="1"/>
</dbReference>
<dbReference type="RefSeq" id="XP_023630844.1">
    <property type="nucleotide sequence ID" value="XM_023775076.1"/>
</dbReference>
<accession>A0A2D3VAY6</accession>
<organism evidence="1 2">
    <name type="scientific">Ramularia collo-cygni</name>
    <dbReference type="NCBI Taxonomy" id="112498"/>
    <lineage>
        <taxon>Eukaryota</taxon>
        <taxon>Fungi</taxon>
        <taxon>Dikarya</taxon>
        <taxon>Ascomycota</taxon>
        <taxon>Pezizomycotina</taxon>
        <taxon>Dothideomycetes</taxon>
        <taxon>Dothideomycetidae</taxon>
        <taxon>Mycosphaerellales</taxon>
        <taxon>Mycosphaerellaceae</taxon>
        <taxon>Ramularia</taxon>
    </lineage>
</organism>
<sequence length="213" mass="24522">MTSELNVLWKLPAELREQIYTHTFACHEQHAYCIWKDGILLTLVDSRIYKPSTHTSHNLGRSTKCGSCALGLLRTCRSIHEEAIPVFHHAVDVKLHIDGRYRSPWEGQDLGAVEDLTLLRNARVWDVTVRLSRAEDYERLIMQLKMLSTLVVATRVEWRSISVQISRHSEAPEIGFGVLEAVRLLTGVLEIEEIKDPWREGTTVFDYQSSERR</sequence>
<gene>
    <name evidence="1" type="ORF">RCC_09837</name>
</gene>
<protein>
    <submittedName>
        <fullName evidence="1">Uncharacterized protein</fullName>
    </submittedName>
</protein>
<keyword evidence="2" id="KW-1185">Reference proteome</keyword>
<dbReference type="PANTHER" id="PTHR42085:SF1">
    <property type="entry name" value="F-BOX DOMAIN-CONTAINING PROTEIN"/>
    <property type="match status" value="1"/>
</dbReference>
<name>A0A2D3VAY6_9PEZI</name>